<sequence>MINLPLALITLIVLCFAQDVPERVANQHKRETSEFVQLNVDMINNEPIAKFLVGSELDPVSVIVDTGSSDFWVPSKLNTNCAPNDFKTNTSLDFQIETWGHMRNTYYINCSIYGTFDPTLSTSVDYNNSDFSVVYSSFQYAYGSYLQEIVINEEQNLGMLNLAVANTSSEGVGILGIGALEMEYTALKQNYTYANFPFQLVNNGKVGRASYSIYLNETKGEILFGAVDHSKYTGTLLTFPMIDLSEFETYKIGAITMNSLGIEEEGKNKKLFSGFVPVLIDSGSSQLQFPQKMMNAFIDELNLQKVSSNIFITNCNNLKAKKLTFEFHGSLFGVPLSDNFVKTSGNQCALNISFTSNNYIVLGNNFMKQYYTIFDWEDRSISIAKATNSTQSNIDSLDEPLLAKSPPLDRTYGGSHTTFVQVMPSPTFTALTSSSVMSITTTSLSAYGTKRTTYSFCYTLLSLLIFFE</sequence>
<dbReference type="SUPFAM" id="SSF50630">
    <property type="entry name" value="Acid proteases"/>
    <property type="match status" value="1"/>
</dbReference>
<evidence type="ECO:0000256" key="5">
    <source>
        <dbReference type="ARBA" id="ARBA00022801"/>
    </source>
</evidence>
<keyword evidence="3 11" id="KW-0732">Signal</keyword>
<evidence type="ECO:0000256" key="9">
    <source>
        <dbReference type="PIRSR" id="PIRSR601461-2"/>
    </source>
</evidence>
<dbReference type="AlphaFoldDB" id="A0A4T0WZ38"/>
<evidence type="ECO:0000256" key="6">
    <source>
        <dbReference type="ARBA" id="ARBA00023145"/>
    </source>
</evidence>
<feature type="active site" evidence="8">
    <location>
        <position position="65"/>
    </location>
</feature>
<comment type="caution">
    <text evidence="13">The sequence shown here is derived from an EMBL/GenBank/DDBJ whole genome shotgun (WGS) entry which is preliminary data.</text>
</comment>
<dbReference type="STRING" id="52247.A0A4T0WZ38"/>
<keyword evidence="14" id="KW-1185">Reference proteome</keyword>
<dbReference type="InterPro" id="IPR001461">
    <property type="entry name" value="Aspartic_peptidase_A1"/>
</dbReference>
<reference evidence="13 14" key="1">
    <citation type="journal article" date="2019" name="Front. Genet.">
        <title>Whole-Genome Sequencing of the Opportunistic Yeast Pathogen Candida inconspicua Uncovers Its Hybrid Origin.</title>
        <authorList>
            <person name="Mixao V."/>
            <person name="Hansen A.P."/>
            <person name="Saus E."/>
            <person name="Boekhout T."/>
            <person name="Lass-Florl C."/>
            <person name="Gabaldon T."/>
        </authorList>
    </citation>
    <scope>NUCLEOTIDE SEQUENCE [LARGE SCALE GENOMIC DNA]</scope>
    <source>
        <strain evidence="13 14">CBS 180</strain>
    </source>
</reference>
<keyword evidence="7 9" id="KW-1015">Disulfide bond</keyword>
<evidence type="ECO:0000256" key="2">
    <source>
        <dbReference type="ARBA" id="ARBA00022670"/>
    </source>
</evidence>
<dbReference type="GO" id="GO:0009277">
    <property type="term" value="C:fungal-type cell wall"/>
    <property type="evidence" value="ECO:0007669"/>
    <property type="project" value="TreeGrafter"/>
</dbReference>
<dbReference type="GO" id="GO:0031505">
    <property type="term" value="P:fungal-type cell wall organization"/>
    <property type="evidence" value="ECO:0007669"/>
    <property type="project" value="TreeGrafter"/>
</dbReference>
<dbReference type="InterPro" id="IPR021109">
    <property type="entry name" value="Peptidase_aspartic_dom_sf"/>
</dbReference>
<dbReference type="EMBL" id="SELW01000541">
    <property type="protein sequence ID" value="TID22564.1"/>
    <property type="molecule type" value="Genomic_DNA"/>
</dbReference>
<evidence type="ECO:0000259" key="12">
    <source>
        <dbReference type="PROSITE" id="PS51767"/>
    </source>
</evidence>
<dbReference type="InterPro" id="IPR001969">
    <property type="entry name" value="Aspartic_peptidase_AS"/>
</dbReference>
<evidence type="ECO:0000256" key="4">
    <source>
        <dbReference type="ARBA" id="ARBA00022750"/>
    </source>
</evidence>
<feature type="disulfide bond" evidence="9">
    <location>
        <begin position="315"/>
        <end position="348"/>
    </location>
</feature>
<accession>A0A4T0WZ38</accession>
<dbReference type="PROSITE" id="PS51767">
    <property type="entry name" value="PEPTIDASE_A1"/>
    <property type="match status" value="1"/>
</dbReference>
<name>A0A4T0WZ38_9ASCO</name>
<dbReference type="Gene3D" id="2.40.70.10">
    <property type="entry name" value="Acid Proteases"/>
    <property type="match status" value="2"/>
</dbReference>
<proteinExistence type="inferred from homology"/>
<dbReference type="PANTHER" id="PTHR47965">
    <property type="entry name" value="ASPARTYL PROTEASE-RELATED"/>
    <property type="match status" value="1"/>
</dbReference>
<dbReference type="PANTHER" id="PTHR47965:SF12">
    <property type="entry name" value="ASPARTIC PROTEINASE 3-RELATED"/>
    <property type="match status" value="1"/>
</dbReference>
<dbReference type="PRINTS" id="PR00792">
    <property type="entry name" value="PEPSIN"/>
</dbReference>
<evidence type="ECO:0000256" key="11">
    <source>
        <dbReference type="SAM" id="SignalP"/>
    </source>
</evidence>
<dbReference type="GO" id="GO:0006508">
    <property type="term" value="P:proteolysis"/>
    <property type="evidence" value="ECO:0007669"/>
    <property type="project" value="UniProtKB-KW"/>
</dbReference>
<dbReference type="Proteomes" id="UP000307173">
    <property type="component" value="Unassembled WGS sequence"/>
</dbReference>
<protein>
    <recommendedName>
        <fullName evidence="12">Peptidase A1 domain-containing protein</fullName>
    </recommendedName>
</protein>
<evidence type="ECO:0000313" key="14">
    <source>
        <dbReference type="Proteomes" id="UP000307173"/>
    </source>
</evidence>
<evidence type="ECO:0000313" key="13">
    <source>
        <dbReference type="EMBL" id="TID22564.1"/>
    </source>
</evidence>
<dbReference type="GO" id="GO:0004190">
    <property type="term" value="F:aspartic-type endopeptidase activity"/>
    <property type="evidence" value="ECO:0007669"/>
    <property type="project" value="UniProtKB-KW"/>
</dbReference>
<feature type="signal peptide" evidence="11">
    <location>
        <begin position="1"/>
        <end position="17"/>
    </location>
</feature>
<keyword evidence="4 10" id="KW-0064">Aspartyl protease</keyword>
<dbReference type="PROSITE" id="PS00141">
    <property type="entry name" value="ASP_PROTEASE"/>
    <property type="match status" value="1"/>
</dbReference>
<gene>
    <name evidence="13" type="ORF">CANINC_003339</name>
</gene>
<keyword evidence="6" id="KW-0865">Zymogen</keyword>
<dbReference type="Pfam" id="PF00026">
    <property type="entry name" value="Asp"/>
    <property type="match status" value="1"/>
</dbReference>
<evidence type="ECO:0000256" key="7">
    <source>
        <dbReference type="ARBA" id="ARBA00023157"/>
    </source>
</evidence>
<dbReference type="OrthoDB" id="3973024at2759"/>
<evidence type="ECO:0000256" key="8">
    <source>
        <dbReference type="PIRSR" id="PIRSR601461-1"/>
    </source>
</evidence>
<organism evidence="13 14">
    <name type="scientific">Pichia inconspicua</name>
    <dbReference type="NCBI Taxonomy" id="52247"/>
    <lineage>
        <taxon>Eukaryota</taxon>
        <taxon>Fungi</taxon>
        <taxon>Dikarya</taxon>
        <taxon>Ascomycota</taxon>
        <taxon>Saccharomycotina</taxon>
        <taxon>Pichiomycetes</taxon>
        <taxon>Pichiales</taxon>
        <taxon>Pichiaceae</taxon>
        <taxon>Pichia</taxon>
    </lineage>
</organism>
<evidence type="ECO:0000256" key="1">
    <source>
        <dbReference type="ARBA" id="ARBA00007447"/>
    </source>
</evidence>
<evidence type="ECO:0000256" key="10">
    <source>
        <dbReference type="RuleBase" id="RU000454"/>
    </source>
</evidence>
<dbReference type="InterPro" id="IPR033121">
    <property type="entry name" value="PEPTIDASE_A1"/>
</dbReference>
<comment type="similarity">
    <text evidence="1 10">Belongs to the peptidase A1 family.</text>
</comment>
<feature type="domain" description="Peptidase A1" evidence="12">
    <location>
        <begin position="47"/>
        <end position="384"/>
    </location>
</feature>
<feature type="active site" evidence="8">
    <location>
        <position position="281"/>
    </location>
</feature>
<dbReference type="GO" id="GO:0005576">
    <property type="term" value="C:extracellular region"/>
    <property type="evidence" value="ECO:0007669"/>
    <property type="project" value="UniProtKB-ARBA"/>
</dbReference>
<feature type="chain" id="PRO_5020486996" description="Peptidase A1 domain-containing protein" evidence="11">
    <location>
        <begin position="18"/>
        <end position="468"/>
    </location>
</feature>
<keyword evidence="5 10" id="KW-0378">Hydrolase</keyword>
<keyword evidence="2 10" id="KW-0645">Protease</keyword>
<evidence type="ECO:0000256" key="3">
    <source>
        <dbReference type="ARBA" id="ARBA00022729"/>
    </source>
</evidence>